<feature type="chain" id="PRO_5045868712" evidence="2">
    <location>
        <begin position="22"/>
        <end position="229"/>
    </location>
</feature>
<feature type="compositionally biased region" description="Basic residues" evidence="1">
    <location>
        <begin position="220"/>
        <end position="229"/>
    </location>
</feature>
<feature type="region of interest" description="Disordered" evidence="1">
    <location>
        <begin position="195"/>
        <end position="229"/>
    </location>
</feature>
<feature type="region of interest" description="Disordered" evidence="1">
    <location>
        <begin position="74"/>
        <end position="100"/>
    </location>
</feature>
<keyword evidence="2" id="KW-0732">Signal</keyword>
<feature type="compositionally biased region" description="Basic and acidic residues" evidence="1">
    <location>
        <begin position="84"/>
        <end position="93"/>
    </location>
</feature>
<feature type="signal peptide" evidence="2">
    <location>
        <begin position="1"/>
        <end position="21"/>
    </location>
</feature>
<reference evidence="3" key="1">
    <citation type="submission" date="2023-10" db="EMBL/GenBank/DDBJ databases">
        <authorList>
            <person name="Chen Y."/>
            <person name="Shah S."/>
            <person name="Dougan E. K."/>
            <person name="Thang M."/>
            <person name="Chan C."/>
        </authorList>
    </citation>
    <scope>NUCLEOTIDE SEQUENCE [LARGE SCALE GENOMIC DNA]</scope>
</reference>
<evidence type="ECO:0000313" key="4">
    <source>
        <dbReference type="Proteomes" id="UP001189429"/>
    </source>
</evidence>
<dbReference type="Proteomes" id="UP001189429">
    <property type="component" value="Unassembled WGS sequence"/>
</dbReference>
<evidence type="ECO:0000256" key="1">
    <source>
        <dbReference type="SAM" id="MobiDB-lite"/>
    </source>
</evidence>
<accession>A0ABN9Q0K0</accession>
<gene>
    <name evidence="3" type="ORF">PCOR1329_LOCUS6810</name>
</gene>
<feature type="region of interest" description="Disordered" evidence="1">
    <location>
        <begin position="112"/>
        <end position="135"/>
    </location>
</feature>
<comment type="caution">
    <text evidence="3">The sequence shown here is derived from an EMBL/GenBank/DDBJ whole genome shotgun (WGS) entry which is preliminary data.</text>
</comment>
<dbReference type="EMBL" id="CAUYUJ010001832">
    <property type="protein sequence ID" value="CAK0797849.1"/>
    <property type="molecule type" value="Genomic_DNA"/>
</dbReference>
<name>A0ABN9Q0K0_9DINO</name>
<keyword evidence="4" id="KW-1185">Reference proteome</keyword>
<evidence type="ECO:0000256" key="2">
    <source>
        <dbReference type="SAM" id="SignalP"/>
    </source>
</evidence>
<sequence>MAVRAATCLLRWGTWIRYLAAAAGQRCHRCDGLRRRRPPRASCAARRQSSSRCAIVEQRTSVCCSRRSSSALRASTSHLRGSRGRADGARDAPRAGGAPACCEPARRIAAASRPMRPGHGSEVRDHLRRRPKAAVGRGARCQRRVVLELFGGSGHCRGPAPGAVCPQQTFSGRLWGATCVWTSRERAQADCSAALSPQCTQGPPARHGRERSAAAAPRPARGHRLSVTS</sequence>
<organism evidence="3 4">
    <name type="scientific">Prorocentrum cordatum</name>
    <dbReference type="NCBI Taxonomy" id="2364126"/>
    <lineage>
        <taxon>Eukaryota</taxon>
        <taxon>Sar</taxon>
        <taxon>Alveolata</taxon>
        <taxon>Dinophyceae</taxon>
        <taxon>Prorocentrales</taxon>
        <taxon>Prorocentraceae</taxon>
        <taxon>Prorocentrum</taxon>
    </lineage>
</organism>
<proteinExistence type="predicted"/>
<evidence type="ECO:0000313" key="3">
    <source>
        <dbReference type="EMBL" id="CAK0797849.1"/>
    </source>
</evidence>
<protein>
    <submittedName>
        <fullName evidence="3">Uncharacterized protein</fullName>
    </submittedName>
</protein>